<dbReference type="Proteomes" id="UP000825729">
    <property type="component" value="Unassembled WGS sequence"/>
</dbReference>
<evidence type="ECO:0000313" key="1">
    <source>
        <dbReference type="EMBL" id="KAG9440163.1"/>
    </source>
</evidence>
<accession>A0AAV7DYM0</accession>
<evidence type="ECO:0000313" key="2">
    <source>
        <dbReference type="Proteomes" id="UP000825729"/>
    </source>
</evidence>
<proteinExistence type="predicted"/>
<sequence length="162" mass="18002">MKDNYLHYPINTWNIKPHAATAVDISMTLERAVKDAKAYSLAPYTYGLDTRALFEVREPQINFLINGLINHGFIIQRKYSIVGRFRVPQGAAGSLRPAQVCPLCYMHKSVSSQVICRSLLMSSNSSKQLRCCPGGVCHLDAHEMMTMKSPSTTKGEGEPLQA</sequence>
<dbReference type="AlphaFoldDB" id="A0AAV7DYM0"/>
<protein>
    <submittedName>
        <fullName evidence="1">Uncharacterized protein</fullName>
    </submittedName>
</protein>
<organism evidence="1 2">
    <name type="scientific">Aristolochia fimbriata</name>
    <name type="common">White veined hardy Dutchman's pipe vine</name>
    <dbReference type="NCBI Taxonomy" id="158543"/>
    <lineage>
        <taxon>Eukaryota</taxon>
        <taxon>Viridiplantae</taxon>
        <taxon>Streptophyta</taxon>
        <taxon>Embryophyta</taxon>
        <taxon>Tracheophyta</taxon>
        <taxon>Spermatophyta</taxon>
        <taxon>Magnoliopsida</taxon>
        <taxon>Magnoliidae</taxon>
        <taxon>Piperales</taxon>
        <taxon>Aristolochiaceae</taxon>
        <taxon>Aristolochia</taxon>
    </lineage>
</organism>
<keyword evidence="2" id="KW-1185">Reference proteome</keyword>
<comment type="caution">
    <text evidence="1">The sequence shown here is derived from an EMBL/GenBank/DDBJ whole genome shotgun (WGS) entry which is preliminary data.</text>
</comment>
<gene>
    <name evidence="1" type="ORF">H6P81_020328</name>
</gene>
<dbReference type="EMBL" id="JAINDJ010000008">
    <property type="protein sequence ID" value="KAG9440163.1"/>
    <property type="molecule type" value="Genomic_DNA"/>
</dbReference>
<reference evidence="1 2" key="1">
    <citation type="submission" date="2021-07" db="EMBL/GenBank/DDBJ databases">
        <title>The Aristolochia fimbriata genome: insights into angiosperm evolution, floral development and chemical biosynthesis.</title>
        <authorList>
            <person name="Jiao Y."/>
        </authorList>
    </citation>
    <scope>NUCLEOTIDE SEQUENCE [LARGE SCALE GENOMIC DNA]</scope>
    <source>
        <strain evidence="1">IBCAS-2021</strain>
        <tissue evidence="1">Leaf</tissue>
    </source>
</reference>
<name>A0AAV7DYM0_ARIFI</name>